<dbReference type="InterPro" id="IPR011761">
    <property type="entry name" value="ATP-grasp"/>
</dbReference>
<evidence type="ECO:0000313" key="4">
    <source>
        <dbReference type="Proteomes" id="UP000470010"/>
    </source>
</evidence>
<evidence type="ECO:0000259" key="2">
    <source>
        <dbReference type="PROSITE" id="PS50975"/>
    </source>
</evidence>
<proteinExistence type="predicted"/>
<evidence type="ECO:0000256" key="1">
    <source>
        <dbReference type="PROSITE-ProRule" id="PRU00409"/>
    </source>
</evidence>
<organism evidence="3 4">
    <name type="scientific">Enorma shizhengliae</name>
    <dbReference type="NCBI Taxonomy" id="2606615"/>
    <lineage>
        <taxon>Bacteria</taxon>
        <taxon>Bacillati</taxon>
        <taxon>Actinomycetota</taxon>
        <taxon>Coriobacteriia</taxon>
        <taxon>Coriobacteriales</taxon>
        <taxon>Coriobacteriaceae</taxon>
        <taxon>Enorma</taxon>
    </lineage>
</organism>
<dbReference type="AlphaFoldDB" id="A0A7K0G764"/>
<dbReference type="SUPFAM" id="SSF56059">
    <property type="entry name" value="Glutathione synthetase ATP-binding domain-like"/>
    <property type="match status" value="1"/>
</dbReference>
<keyword evidence="1" id="KW-0547">Nucleotide-binding</keyword>
<keyword evidence="4" id="KW-1185">Reference proteome</keyword>
<keyword evidence="1" id="KW-0067">ATP-binding</keyword>
<dbReference type="GO" id="GO:0005524">
    <property type="term" value="F:ATP binding"/>
    <property type="evidence" value="ECO:0007669"/>
    <property type="project" value="UniProtKB-UniRule"/>
</dbReference>
<dbReference type="PROSITE" id="PS50975">
    <property type="entry name" value="ATP_GRASP"/>
    <property type="match status" value="1"/>
</dbReference>
<sequence>MPSPSTIPACDFVPVILGGDIGAYALGREFHEAYGCTSICLVKQPIGAILHSSIFRHVPLGSLEPDEVIAAVERIHEEDPGRTILFLTNSEACIPAVLAVRDALPYVRTPTPSRDVIDQVSHKDRFAELCREHGLDAPASETVRLAGTDAIAACELPFPVVAKPAFSPEYAGYMSRGFKKVYFIERQAQLDELWRDLRAAGFAGTFIVQELIGGDDTYMDSVTLYIDSNGRPTLFGGANVLLEDHAPSMLGNPVAMITTSMPEVWQRCAEMLCAVGYRGYANFDVKRDPKTGRMLFLEVNPRIGRNSYYVCAAGVNPMRACVEDLVRGRALEPMRAENEILYTLVPLRLLRHYVRDEQLRARMERLVREGKVFDPQRYDKDRSIRRVADVLLTEWNQVRKFKRYYPEPTNTSF</sequence>
<dbReference type="Gene3D" id="3.30.470.20">
    <property type="entry name" value="ATP-grasp fold, B domain"/>
    <property type="match status" value="1"/>
</dbReference>
<evidence type="ECO:0000313" key="3">
    <source>
        <dbReference type="EMBL" id="MRX79492.1"/>
    </source>
</evidence>
<comment type="caution">
    <text evidence="3">The sequence shown here is derived from an EMBL/GenBank/DDBJ whole genome shotgun (WGS) entry which is preliminary data.</text>
</comment>
<dbReference type="RefSeq" id="WP_144687681.1">
    <property type="nucleotide sequence ID" value="NZ_VLLQ01000002.1"/>
</dbReference>
<gene>
    <name evidence="3" type="ORF">GJE22_02540</name>
</gene>
<protein>
    <submittedName>
        <fullName evidence="3">ATP-grasp domain-containing protein</fullName>
    </submittedName>
</protein>
<reference evidence="4" key="1">
    <citation type="submission" date="2019-08" db="EMBL/GenBank/DDBJ databases">
        <title>Arthrobacter sp. nov., isolated from plateau pika and Tibetan wild ass.</title>
        <authorList>
            <person name="Ge Y."/>
        </authorList>
    </citation>
    <scope>NUCLEOTIDE SEQUENCE [LARGE SCALE GENOMIC DNA]</scope>
    <source>
        <strain evidence="4">HF-1365</strain>
    </source>
</reference>
<dbReference type="GO" id="GO:0046872">
    <property type="term" value="F:metal ion binding"/>
    <property type="evidence" value="ECO:0007669"/>
    <property type="project" value="InterPro"/>
</dbReference>
<dbReference type="EMBL" id="VTFZ01000002">
    <property type="protein sequence ID" value="MRX79492.1"/>
    <property type="molecule type" value="Genomic_DNA"/>
</dbReference>
<dbReference type="Proteomes" id="UP000470010">
    <property type="component" value="Unassembled WGS sequence"/>
</dbReference>
<accession>A0A7K0G764</accession>
<feature type="domain" description="ATP-grasp" evidence="2">
    <location>
        <begin position="127"/>
        <end position="326"/>
    </location>
</feature>
<name>A0A7K0G764_9ACTN</name>